<keyword evidence="2" id="KW-1185">Reference proteome</keyword>
<gene>
    <name evidence="1" type="ORF">LOK49_LG03G00501</name>
</gene>
<proteinExistence type="predicted"/>
<protein>
    <submittedName>
        <fullName evidence="1">Uncharacterized protein</fullName>
    </submittedName>
</protein>
<evidence type="ECO:0000313" key="1">
    <source>
        <dbReference type="EMBL" id="KAI8022100.1"/>
    </source>
</evidence>
<accession>A0ACC0I9M8</accession>
<evidence type="ECO:0000313" key="2">
    <source>
        <dbReference type="Proteomes" id="UP001060215"/>
    </source>
</evidence>
<reference evidence="1 2" key="1">
    <citation type="journal article" date="2022" name="Plant J.">
        <title>Chromosome-level genome of Camellia lanceoleosa provides a valuable resource for understanding genome evolution and self-incompatibility.</title>
        <authorList>
            <person name="Gong W."/>
            <person name="Xiao S."/>
            <person name="Wang L."/>
            <person name="Liao Z."/>
            <person name="Chang Y."/>
            <person name="Mo W."/>
            <person name="Hu G."/>
            <person name="Li W."/>
            <person name="Zhao G."/>
            <person name="Zhu H."/>
            <person name="Hu X."/>
            <person name="Ji K."/>
            <person name="Xiang X."/>
            <person name="Song Q."/>
            <person name="Yuan D."/>
            <person name="Jin S."/>
            <person name="Zhang L."/>
        </authorList>
    </citation>
    <scope>NUCLEOTIDE SEQUENCE [LARGE SCALE GENOMIC DNA]</scope>
    <source>
        <strain evidence="1">SQ_2022a</strain>
    </source>
</reference>
<dbReference type="EMBL" id="CM045763">
    <property type="protein sequence ID" value="KAI8022100.1"/>
    <property type="molecule type" value="Genomic_DNA"/>
</dbReference>
<dbReference type="Proteomes" id="UP001060215">
    <property type="component" value="Chromosome 6"/>
</dbReference>
<sequence length="141" mass="16127">MQKFSGKRSELEMIKLLLAKSPMLETMLIEPNSEAIASKGMRILKELTRFRHLSPQVHTDDTADDVIDNPVLKLLEKQDWSDAYVDEETNAVDPVLELLEMQQWLDVSLNQLQTVDFWNLSGTSSELEFVKLLLAISPVLR</sequence>
<organism evidence="1 2">
    <name type="scientific">Camellia lanceoleosa</name>
    <dbReference type="NCBI Taxonomy" id="1840588"/>
    <lineage>
        <taxon>Eukaryota</taxon>
        <taxon>Viridiplantae</taxon>
        <taxon>Streptophyta</taxon>
        <taxon>Embryophyta</taxon>
        <taxon>Tracheophyta</taxon>
        <taxon>Spermatophyta</taxon>
        <taxon>Magnoliopsida</taxon>
        <taxon>eudicotyledons</taxon>
        <taxon>Gunneridae</taxon>
        <taxon>Pentapetalae</taxon>
        <taxon>asterids</taxon>
        <taxon>Ericales</taxon>
        <taxon>Theaceae</taxon>
        <taxon>Camellia</taxon>
    </lineage>
</organism>
<comment type="caution">
    <text evidence="1">The sequence shown here is derived from an EMBL/GenBank/DDBJ whole genome shotgun (WGS) entry which is preliminary data.</text>
</comment>
<name>A0ACC0I9M8_9ERIC</name>